<dbReference type="Gene3D" id="3.30.450.40">
    <property type="match status" value="1"/>
</dbReference>
<evidence type="ECO:0000313" key="4">
    <source>
        <dbReference type="EMBL" id="SDE57881.1"/>
    </source>
</evidence>
<dbReference type="STRING" id="366584.SAMN05216377_101231"/>
<dbReference type="SUPFAM" id="SSF55781">
    <property type="entry name" value="GAF domain-like"/>
    <property type="match status" value="1"/>
</dbReference>
<evidence type="ECO:0000259" key="2">
    <source>
        <dbReference type="SMART" id="SM00065"/>
    </source>
</evidence>
<feature type="domain" description="GAF" evidence="2">
    <location>
        <begin position="14"/>
        <end position="159"/>
    </location>
</feature>
<dbReference type="Gene3D" id="3.60.40.10">
    <property type="entry name" value="PPM-type phosphatase domain"/>
    <property type="match status" value="1"/>
</dbReference>
<accession>A0A1G7E2L4</accession>
<dbReference type="GO" id="GO:0016791">
    <property type="term" value="F:phosphatase activity"/>
    <property type="evidence" value="ECO:0007669"/>
    <property type="project" value="TreeGrafter"/>
</dbReference>
<dbReference type="Pfam" id="PF07228">
    <property type="entry name" value="SpoIIE"/>
    <property type="match status" value="1"/>
</dbReference>
<proteinExistence type="predicted"/>
<dbReference type="Proteomes" id="UP000198967">
    <property type="component" value="Unassembled WGS sequence"/>
</dbReference>
<protein>
    <submittedName>
        <fullName evidence="4">GAF domain-containing protein</fullName>
    </submittedName>
</protein>
<dbReference type="PANTHER" id="PTHR43156">
    <property type="entry name" value="STAGE II SPORULATION PROTEIN E-RELATED"/>
    <property type="match status" value="1"/>
</dbReference>
<sequence>MTADAATTASSSATVDGVLADVVEQARVLLAADTAAVLLADPSGRMLVAAAARGIAGEVQQGVQVPVGAGFAGRVAAERRPVAVDRVEPGTVLNPLLWRAGIQSLLGAPLSVDGELIGVLHVGSLAPRRFSVGDEEYLQLLADRAAAAIHGELMRARRESAAMLQRSFLPERPTEVDGFTLASRYVAGDRRGIVGGDWHDTVLLPAGGLLLVVGDVLGRGLGAAQTMIQVRTALRAYALETDDPADLLTRLDRHVRTFHPGQLATLWCAVLDPADGRMRMSSAGHPPPVLARPGGAAAVLELAPGVPVGVAFDAPRLGSEITLEPGGVLCAFTDGLVERRGVSPDVGLERLVEVVAAGAETPDGLCAGIMAALVGDRPADDDVALLVVRRE</sequence>
<dbReference type="InterPro" id="IPR052016">
    <property type="entry name" value="Bact_Sigma-Reg"/>
</dbReference>
<reference evidence="4 5" key="1">
    <citation type="submission" date="2016-10" db="EMBL/GenBank/DDBJ databases">
        <authorList>
            <person name="de Groot N.N."/>
        </authorList>
    </citation>
    <scope>NUCLEOTIDE SEQUENCE [LARGE SCALE GENOMIC DNA]</scope>
    <source>
        <strain evidence="4 5">CGMCC 4.3143</strain>
    </source>
</reference>
<evidence type="ECO:0000259" key="3">
    <source>
        <dbReference type="SMART" id="SM00331"/>
    </source>
</evidence>
<dbReference type="Pfam" id="PF13185">
    <property type="entry name" value="GAF_2"/>
    <property type="match status" value="1"/>
</dbReference>
<dbReference type="EMBL" id="FNBE01000001">
    <property type="protein sequence ID" value="SDE57881.1"/>
    <property type="molecule type" value="Genomic_DNA"/>
</dbReference>
<evidence type="ECO:0000256" key="1">
    <source>
        <dbReference type="ARBA" id="ARBA00022801"/>
    </source>
</evidence>
<organism evidence="4 5">
    <name type="scientific">Pseudonocardia oroxyli</name>
    <dbReference type="NCBI Taxonomy" id="366584"/>
    <lineage>
        <taxon>Bacteria</taxon>
        <taxon>Bacillati</taxon>
        <taxon>Actinomycetota</taxon>
        <taxon>Actinomycetes</taxon>
        <taxon>Pseudonocardiales</taxon>
        <taxon>Pseudonocardiaceae</taxon>
        <taxon>Pseudonocardia</taxon>
    </lineage>
</organism>
<dbReference type="InterPro" id="IPR036457">
    <property type="entry name" value="PPM-type-like_dom_sf"/>
</dbReference>
<dbReference type="SMART" id="SM00331">
    <property type="entry name" value="PP2C_SIG"/>
    <property type="match status" value="1"/>
</dbReference>
<dbReference type="AlphaFoldDB" id="A0A1G7E2L4"/>
<dbReference type="OrthoDB" id="118142at2"/>
<dbReference type="PANTHER" id="PTHR43156:SF2">
    <property type="entry name" value="STAGE II SPORULATION PROTEIN E"/>
    <property type="match status" value="1"/>
</dbReference>
<keyword evidence="1" id="KW-0378">Hydrolase</keyword>
<dbReference type="InterPro" id="IPR029016">
    <property type="entry name" value="GAF-like_dom_sf"/>
</dbReference>
<name>A0A1G7E2L4_PSEOR</name>
<dbReference type="InterPro" id="IPR003018">
    <property type="entry name" value="GAF"/>
</dbReference>
<dbReference type="RefSeq" id="WP_093075159.1">
    <property type="nucleotide sequence ID" value="NZ_FNBE01000001.1"/>
</dbReference>
<keyword evidence="5" id="KW-1185">Reference proteome</keyword>
<feature type="domain" description="PPM-type phosphatase" evidence="3">
    <location>
        <begin position="171"/>
        <end position="390"/>
    </location>
</feature>
<dbReference type="InterPro" id="IPR001932">
    <property type="entry name" value="PPM-type_phosphatase-like_dom"/>
</dbReference>
<evidence type="ECO:0000313" key="5">
    <source>
        <dbReference type="Proteomes" id="UP000198967"/>
    </source>
</evidence>
<gene>
    <name evidence="4" type="ORF">SAMN05216377_101231</name>
</gene>
<dbReference type="SUPFAM" id="SSF81606">
    <property type="entry name" value="PP2C-like"/>
    <property type="match status" value="1"/>
</dbReference>
<dbReference type="SMART" id="SM00065">
    <property type="entry name" value="GAF"/>
    <property type="match status" value="1"/>
</dbReference>